<protein>
    <submittedName>
        <fullName evidence="2">DUF3052 family protein</fullName>
    </submittedName>
</protein>
<dbReference type="RefSeq" id="WP_354637105.1">
    <property type="nucleotide sequence ID" value="NZ_CP159872.1"/>
</dbReference>
<organism evidence="2">
    <name type="scientific">Kitasatospora camelliae</name>
    <dbReference type="NCBI Taxonomy" id="3156397"/>
    <lineage>
        <taxon>Bacteria</taxon>
        <taxon>Bacillati</taxon>
        <taxon>Actinomycetota</taxon>
        <taxon>Actinomycetes</taxon>
        <taxon>Kitasatosporales</taxon>
        <taxon>Streptomycetaceae</taxon>
        <taxon>Kitasatospora</taxon>
    </lineage>
</organism>
<proteinExistence type="predicted"/>
<dbReference type="EMBL" id="CP159872">
    <property type="protein sequence ID" value="XCM77488.1"/>
    <property type="molecule type" value="Genomic_DNA"/>
</dbReference>
<dbReference type="InterPro" id="IPR021412">
    <property type="entry name" value="DUF3052"/>
</dbReference>
<evidence type="ECO:0000256" key="1">
    <source>
        <dbReference type="SAM" id="MobiDB-lite"/>
    </source>
</evidence>
<feature type="region of interest" description="Disordered" evidence="1">
    <location>
        <begin position="91"/>
        <end position="120"/>
    </location>
</feature>
<sequence length="120" mass="13026">MASTVGVADKLGIEPKMLVQALGWVKDSDQTVRASVEERTGPKLLDGDACEVVDMVLLWWRDNDGDLVDPLVDALGPLAENGVIWAQRRPSGSAVRIAPSARRRNDGARPTRPARGRRGQ</sequence>
<accession>A0AAU8JNP4</accession>
<dbReference type="KEGG" id="kcm:ABWK59_00220"/>
<name>A0AAU8JNP4_9ACTN</name>
<reference evidence="2" key="1">
    <citation type="submission" date="2024-06" db="EMBL/GenBank/DDBJ databases">
        <title>The genome sequences of Kitasatospora sp. strain HUAS MG31.</title>
        <authorList>
            <person name="Mo P."/>
        </authorList>
    </citation>
    <scope>NUCLEOTIDE SEQUENCE</scope>
    <source>
        <strain evidence="2">HUAS MG31</strain>
    </source>
</reference>
<dbReference type="Pfam" id="PF11253">
    <property type="entry name" value="DUF3052"/>
    <property type="match status" value="1"/>
</dbReference>
<gene>
    <name evidence="2" type="ORF">ABWK59_00220</name>
</gene>
<evidence type="ECO:0000313" key="2">
    <source>
        <dbReference type="EMBL" id="XCM77488.1"/>
    </source>
</evidence>
<dbReference type="AlphaFoldDB" id="A0AAU8JNP4"/>